<feature type="non-terminal residue" evidence="8">
    <location>
        <position position="724"/>
    </location>
</feature>
<keyword evidence="3" id="KW-0433">Leucine-rich repeat</keyword>
<keyword evidence="9" id="KW-1185">Reference proteome</keyword>
<dbReference type="Pfam" id="PF05729">
    <property type="entry name" value="NACHT"/>
    <property type="match status" value="1"/>
</dbReference>
<evidence type="ECO:0000313" key="9">
    <source>
        <dbReference type="Proteomes" id="UP001558613"/>
    </source>
</evidence>
<dbReference type="InterPro" id="IPR041075">
    <property type="entry name" value="NOD1/2_WH"/>
</dbReference>
<dbReference type="InterPro" id="IPR041267">
    <property type="entry name" value="NLRP_HD2"/>
</dbReference>
<dbReference type="Pfam" id="PF17779">
    <property type="entry name" value="WHD_NOD2"/>
    <property type="match status" value="1"/>
</dbReference>
<accession>A0ABR3LDU9</accession>
<keyword evidence="4" id="KW-0677">Repeat</keyword>
<evidence type="ECO:0000256" key="4">
    <source>
        <dbReference type="ARBA" id="ARBA00022737"/>
    </source>
</evidence>
<sequence>SKTQRTRITSSKEDLGLHFQELKPVYQQKLKSRLEDKYQRISEGMSNHGDSTRLNEIYTDLYITEGGSGEVNNEHEVRQIETVSRRPETQETPINCNDIFKPSPGQDKPIRTVLTKGVAGIGKTVSVQKFILDWAEGKANQDVHFIFPLPFRELNLIQNKLSLVDLLNHLHKETKEFNSADYDDYKVMFIFDGLDECRLCLDFQNNPSLSDVTESASVDVLLTNLIKGNLLPSALLWITSRPAAANQIPPECVDQVTEVRGFNDPQKDEYFNKRINDQSLADRIVTHIRSSRSLFIMCHIPVFCWISAAVLERMMGKAESAEIPKTLTQMFTHFLIIQTKLKTQKYDGKYEIDPDQVRKTILSLGKLAFEQLEKGNLIFYEEDLKESGIDVREVSVYSGVCTQIFRQEFGLQLGKVYSFVHLSIQEFLAALFKLLSFSEQNTELRNVFRSSMTSLLKGEVDKALQSENGHWDLFLRFLLGLSLESNQTLLQGLLRKTVSSSDINQETAEYIKQKIRENPSPEKSINLFHCLNELNDRSLEQEVQTYLSRTGDCRRLSGVKLSAAQWSALVFVLLNSEKELDEFKLSKYDPSEECLLRLLPVIKASRKADLSSCRITQKGCAALISALRSNPSHLRELDLSNNNPGDSGTKLFSALLEDPHCKLEKLRLIDCSIEEEGCAALISALRSNPSHLRELNLSGNEPGDSGVNLLCALLADPHCKLEKL</sequence>
<reference evidence="8 9" key="1">
    <citation type="submission" date="2023-09" db="EMBL/GenBank/DDBJ databases">
        <authorList>
            <person name="Wang M."/>
        </authorList>
    </citation>
    <scope>NUCLEOTIDE SEQUENCE [LARGE SCALE GENOMIC DNA]</scope>
    <source>
        <strain evidence="8">GT-2023</strain>
        <tissue evidence="8">Liver</tissue>
    </source>
</reference>
<dbReference type="SMART" id="SM01288">
    <property type="entry name" value="FISNA"/>
    <property type="match status" value="1"/>
</dbReference>
<dbReference type="PROSITE" id="PS50837">
    <property type="entry name" value="NACHT"/>
    <property type="match status" value="1"/>
</dbReference>
<evidence type="ECO:0000256" key="2">
    <source>
        <dbReference type="ARBA" id="ARBA00022490"/>
    </source>
</evidence>
<feature type="non-terminal residue" evidence="8">
    <location>
        <position position="1"/>
    </location>
</feature>
<evidence type="ECO:0000256" key="6">
    <source>
        <dbReference type="ARBA" id="ARBA00022840"/>
    </source>
</evidence>
<name>A0ABR3LDU9_9TELE</name>
<comment type="caution">
    <text evidence="8">The sequence shown here is derived from an EMBL/GenBank/DDBJ whole genome shotgun (WGS) entry which is preliminary data.</text>
</comment>
<dbReference type="InterPro" id="IPR032675">
    <property type="entry name" value="LRR_dom_sf"/>
</dbReference>
<evidence type="ECO:0000256" key="1">
    <source>
        <dbReference type="ARBA" id="ARBA00004496"/>
    </source>
</evidence>
<dbReference type="Gene3D" id="3.40.50.300">
    <property type="entry name" value="P-loop containing nucleotide triphosphate hydrolases"/>
    <property type="match status" value="1"/>
</dbReference>
<dbReference type="InterPro" id="IPR007111">
    <property type="entry name" value="NACHT_NTPase"/>
</dbReference>
<keyword evidence="5" id="KW-0547">Nucleotide-binding</keyword>
<dbReference type="Pfam" id="PF17776">
    <property type="entry name" value="NLRC4_HD2"/>
    <property type="match status" value="1"/>
</dbReference>
<gene>
    <name evidence="8" type="ORF">QQF64_018799</name>
</gene>
<evidence type="ECO:0000256" key="5">
    <source>
        <dbReference type="ARBA" id="ARBA00022741"/>
    </source>
</evidence>
<feature type="domain" description="NACHT" evidence="7">
    <location>
        <begin position="111"/>
        <end position="244"/>
    </location>
</feature>
<dbReference type="InterPro" id="IPR027417">
    <property type="entry name" value="P-loop_NTPase"/>
</dbReference>
<dbReference type="SMART" id="SM00368">
    <property type="entry name" value="LRR_RI"/>
    <property type="match status" value="4"/>
</dbReference>
<dbReference type="InterPro" id="IPR029495">
    <property type="entry name" value="NACHT-assoc"/>
</dbReference>
<evidence type="ECO:0000313" key="8">
    <source>
        <dbReference type="EMBL" id="KAL1251003.1"/>
    </source>
</evidence>
<dbReference type="InterPro" id="IPR051261">
    <property type="entry name" value="NLR"/>
</dbReference>
<dbReference type="Pfam" id="PF13516">
    <property type="entry name" value="LRR_6"/>
    <property type="match status" value="2"/>
</dbReference>
<protein>
    <recommendedName>
        <fullName evidence="7">NACHT domain-containing protein</fullName>
    </recommendedName>
</protein>
<dbReference type="Proteomes" id="UP001558613">
    <property type="component" value="Unassembled WGS sequence"/>
</dbReference>
<keyword evidence="2" id="KW-0963">Cytoplasm</keyword>
<comment type="subcellular location">
    <subcellularLocation>
        <location evidence="1">Cytoplasm</location>
    </subcellularLocation>
</comment>
<evidence type="ECO:0000256" key="3">
    <source>
        <dbReference type="ARBA" id="ARBA00022614"/>
    </source>
</evidence>
<dbReference type="PANTHER" id="PTHR24106">
    <property type="entry name" value="NACHT, LRR AND CARD DOMAINS-CONTAINING"/>
    <property type="match status" value="1"/>
</dbReference>
<dbReference type="Pfam" id="PF14484">
    <property type="entry name" value="FISNA"/>
    <property type="match status" value="1"/>
</dbReference>
<evidence type="ECO:0000259" key="7">
    <source>
        <dbReference type="PROSITE" id="PS50837"/>
    </source>
</evidence>
<dbReference type="Gene3D" id="3.80.10.10">
    <property type="entry name" value="Ribonuclease Inhibitor"/>
    <property type="match status" value="1"/>
</dbReference>
<dbReference type="SUPFAM" id="SSF52047">
    <property type="entry name" value="RNI-like"/>
    <property type="match status" value="1"/>
</dbReference>
<dbReference type="EMBL" id="JAYMGO010000022">
    <property type="protein sequence ID" value="KAL1251003.1"/>
    <property type="molecule type" value="Genomic_DNA"/>
</dbReference>
<organism evidence="8 9">
    <name type="scientific">Cirrhinus molitorella</name>
    <name type="common">mud carp</name>
    <dbReference type="NCBI Taxonomy" id="172907"/>
    <lineage>
        <taxon>Eukaryota</taxon>
        <taxon>Metazoa</taxon>
        <taxon>Chordata</taxon>
        <taxon>Craniata</taxon>
        <taxon>Vertebrata</taxon>
        <taxon>Euteleostomi</taxon>
        <taxon>Actinopterygii</taxon>
        <taxon>Neopterygii</taxon>
        <taxon>Teleostei</taxon>
        <taxon>Ostariophysi</taxon>
        <taxon>Cypriniformes</taxon>
        <taxon>Cyprinidae</taxon>
        <taxon>Labeoninae</taxon>
        <taxon>Labeonini</taxon>
        <taxon>Cirrhinus</taxon>
    </lineage>
</organism>
<dbReference type="InterPro" id="IPR001611">
    <property type="entry name" value="Leu-rich_rpt"/>
</dbReference>
<proteinExistence type="predicted"/>
<keyword evidence="6" id="KW-0067">ATP-binding</keyword>